<keyword evidence="4" id="KW-1133">Transmembrane helix</keyword>
<dbReference type="EMBL" id="UINC01050387">
    <property type="protein sequence ID" value="SVB63280.1"/>
    <property type="molecule type" value="Genomic_DNA"/>
</dbReference>
<dbReference type="Pfam" id="PF04231">
    <property type="entry name" value="Endonuclease_1"/>
    <property type="match status" value="1"/>
</dbReference>
<evidence type="ECO:0000313" key="5">
    <source>
        <dbReference type="EMBL" id="SVB63280.1"/>
    </source>
</evidence>
<dbReference type="AlphaFoldDB" id="A0A382FJU3"/>
<feature type="region of interest" description="Disordered" evidence="3">
    <location>
        <begin position="184"/>
        <end position="205"/>
    </location>
</feature>
<evidence type="ECO:0008006" key="6">
    <source>
        <dbReference type="Google" id="ProtNLM"/>
    </source>
</evidence>
<keyword evidence="4" id="KW-0812">Transmembrane</keyword>
<sequence length="405" mass="44256">MKILTHEEISDVSSCVNRNPLAIFLALLFFGLPLLSIATSGINESPYDLEPRKDGPLETTGFSSSTYYSSAYGLTGDALHSALYEIIRNHTVVSYSWDPLRTTDEAPDNPANVTLIYMQRSQSENNTCGDGNTCTSESWNREHLWPKSHGDFGTSSTKRAGTDLHALRPSDNTVNSARGNKDFDEAATPHGECTSCGSSSDAWEPPDEVKGDIARAMFYMDVRYNGYGNEPNLTLVDSYTSTSSVDGQLGKLCTMYQWNFDDPVDSNELSRNSRVYSIQSNRNPFVDNPSYVAEIWGLECDTDIDGDSILNQLDACPDGAFGWTSSSANDLDGDGCVDDTGWLSAFIFESNSSTELGDGILDIEIDSDGYIFVTGYFSDNLTIGSTVLQSLGGYDVFIAKLDRNG</sequence>
<proteinExistence type="predicted"/>
<dbReference type="PANTHER" id="PTHR33607">
    <property type="entry name" value="ENDONUCLEASE-1"/>
    <property type="match status" value="1"/>
</dbReference>
<dbReference type="InterPro" id="IPR007346">
    <property type="entry name" value="Endonuclease-I"/>
</dbReference>
<keyword evidence="2" id="KW-0378">Hydrolase</keyword>
<dbReference type="SUPFAM" id="SSF54060">
    <property type="entry name" value="His-Me finger endonucleases"/>
    <property type="match status" value="1"/>
</dbReference>
<evidence type="ECO:0000256" key="2">
    <source>
        <dbReference type="ARBA" id="ARBA00022801"/>
    </source>
</evidence>
<organism evidence="5">
    <name type="scientific">marine metagenome</name>
    <dbReference type="NCBI Taxonomy" id="408172"/>
    <lineage>
        <taxon>unclassified sequences</taxon>
        <taxon>metagenomes</taxon>
        <taxon>ecological metagenomes</taxon>
    </lineage>
</organism>
<reference evidence="5" key="1">
    <citation type="submission" date="2018-05" db="EMBL/GenBank/DDBJ databases">
        <authorList>
            <person name="Lanie J.A."/>
            <person name="Ng W.-L."/>
            <person name="Kazmierczak K.M."/>
            <person name="Andrzejewski T.M."/>
            <person name="Davidsen T.M."/>
            <person name="Wayne K.J."/>
            <person name="Tettelin H."/>
            <person name="Glass J.I."/>
            <person name="Rusch D."/>
            <person name="Podicherti R."/>
            <person name="Tsui H.-C.T."/>
            <person name="Winkler M.E."/>
        </authorList>
    </citation>
    <scope>NUCLEOTIDE SEQUENCE</scope>
</reference>
<feature type="non-terminal residue" evidence="5">
    <location>
        <position position="405"/>
    </location>
</feature>
<dbReference type="GO" id="GO:0016787">
    <property type="term" value="F:hydrolase activity"/>
    <property type="evidence" value="ECO:0007669"/>
    <property type="project" value="UniProtKB-KW"/>
</dbReference>
<dbReference type="PANTHER" id="PTHR33607:SF2">
    <property type="entry name" value="ENDONUCLEASE-1"/>
    <property type="match status" value="1"/>
</dbReference>
<dbReference type="GO" id="GO:0004518">
    <property type="term" value="F:nuclease activity"/>
    <property type="evidence" value="ECO:0007669"/>
    <property type="project" value="UniProtKB-KW"/>
</dbReference>
<dbReference type="InterPro" id="IPR044925">
    <property type="entry name" value="His-Me_finger_sf"/>
</dbReference>
<evidence type="ECO:0000256" key="3">
    <source>
        <dbReference type="SAM" id="MobiDB-lite"/>
    </source>
</evidence>
<name>A0A382FJU3_9ZZZZ</name>
<protein>
    <recommendedName>
        <fullName evidence="6">Endonuclease I</fullName>
    </recommendedName>
</protein>
<keyword evidence="4" id="KW-0472">Membrane</keyword>
<keyword evidence="1" id="KW-0540">Nuclease</keyword>
<gene>
    <name evidence="5" type="ORF">METZ01_LOCUS216134</name>
</gene>
<evidence type="ECO:0000256" key="4">
    <source>
        <dbReference type="SAM" id="Phobius"/>
    </source>
</evidence>
<evidence type="ECO:0000256" key="1">
    <source>
        <dbReference type="ARBA" id="ARBA00022722"/>
    </source>
</evidence>
<feature type="transmembrane region" description="Helical" evidence="4">
    <location>
        <begin position="21"/>
        <end position="42"/>
    </location>
</feature>
<accession>A0A382FJU3</accession>